<name>A0A9D1CZ14_9FIRM</name>
<evidence type="ECO:0000313" key="3">
    <source>
        <dbReference type="EMBL" id="HIQ91189.1"/>
    </source>
</evidence>
<feature type="domain" description="HTH cro/C1-type" evidence="2">
    <location>
        <begin position="8"/>
        <end position="68"/>
    </location>
</feature>
<dbReference type="EMBL" id="DVFV01000105">
    <property type="protein sequence ID" value="HIQ91189.1"/>
    <property type="molecule type" value="Genomic_DNA"/>
</dbReference>
<dbReference type="AlphaFoldDB" id="A0A9D1CZ14"/>
<dbReference type="PROSITE" id="PS50943">
    <property type="entry name" value="HTH_CROC1"/>
    <property type="match status" value="1"/>
</dbReference>
<keyword evidence="1" id="KW-0812">Transmembrane</keyword>
<evidence type="ECO:0000256" key="1">
    <source>
        <dbReference type="SAM" id="Phobius"/>
    </source>
</evidence>
<dbReference type="Proteomes" id="UP000886786">
    <property type="component" value="Unassembled WGS sequence"/>
</dbReference>
<dbReference type="Gene3D" id="1.10.260.40">
    <property type="entry name" value="lambda repressor-like DNA-binding domains"/>
    <property type="match status" value="1"/>
</dbReference>
<protein>
    <submittedName>
        <fullName evidence="3">Helix-turn-helix domain-containing protein</fullName>
    </submittedName>
</protein>
<keyword evidence="1" id="KW-1133">Transmembrane helix</keyword>
<dbReference type="InterPro" id="IPR010982">
    <property type="entry name" value="Lambda_DNA-bd_dom_sf"/>
</dbReference>
<proteinExistence type="predicted"/>
<organism evidence="3 4">
    <name type="scientific">Candidatus Coprosoma intestinipullorum</name>
    <dbReference type="NCBI Taxonomy" id="2840752"/>
    <lineage>
        <taxon>Bacteria</taxon>
        <taxon>Bacillati</taxon>
        <taxon>Bacillota</taxon>
        <taxon>Bacillota incertae sedis</taxon>
        <taxon>Candidatus Coprosoma</taxon>
    </lineage>
</organism>
<sequence>MKEIGEKLKEARESIGVSIEEVAEDLKLRPTQIENIESGNSDAFKDIFSLKYFIRDYAKYLGLDKEDLVDEFNEYLFDYTSRLSLDDIKEARKGKKPNKKIKSPYTVDKGNKKRFLILTFYVLACLLVILIVYLVVSLNRVPDEDLPEGAIITDTN</sequence>
<dbReference type="InterPro" id="IPR001387">
    <property type="entry name" value="Cro/C1-type_HTH"/>
</dbReference>
<feature type="transmembrane region" description="Helical" evidence="1">
    <location>
        <begin position="115"/>
        <end position="136"/>
    </location>
</feature>
<accession>A0A9D1CZ14</accession>
<evidence type="ECO:0000313" key="4">
    <source>
        <dbReference type="Proteomes" id="UP000886786"/>
    </source>
</evidence>
<dbReference type="PANTHER" id="PTHR34475">
    <property type="match status" value="1"/>
</dbReference>
<dbReference type="PANTHER" id="PTHR34475:SF1">
    <property type="entry name" value="CYTOSKELETON PROTEIN RODZ"/>
    <property type="match status" value="1"/>
</dbReference>
<dbReference type="SMART" id="SM00530">
    <property type="entry name" value="HTH_XRE"/>
    <property type="match status" value="1"/>
</dbReference>
<dbReference type="Pfam" id="PF13413">
    <property type="entry name" value="HTH_25"/>
    <property type="match status" value="1"/>
</dbReference>
<dbReference type="GO" id="GO:0003677">
    <property type="term" value="F:DNA binding"/>
    <property type="evidence" value="ECO:0007669"/>
    <property type="project" value="InterPro"/>
</dbReference>
<reference evidence="3" key="2">
    <citation type="journal article" date="2021" name="PeerJ">
        <title>Extensive microbial diversity within the chicken gut microbiome revealed by metagenomics and culture.</title>
        <authorList>
            <person name="Gilroy R."/>
            <person name="Ravi A."/>
            <person name="Getino M."/>
            <person name="Pursley I."/>
            <person name="Horton D.L."/>
            <person name="Alikhan N.F."/>
            <person name="Baker D."/>
            <person name="Gharbi K."/>
            <person name="Hall N."/>
            <person name="Watson M."/>
            <person name="Adriaenssens E.M."/>
            <person name="Foster-Nyarko E."/>
            <person name="Jarju S."/>
            <person name="Secka A."/>
            <person name="Antonio M."/>
            <person name="Oren A."/>
            <person name="Chaudhuri R.R."/>
            <person name="La Ragione R."/>
            <person name="Hildebrand F."/>
            <person name="Pallen M.J."/>
        </authorList>
    </citation>
    <scope>NUCLEOTIDE SEQUENCE</scope>
    <source>
        <strain evidence="3">CHK147-3167</strain>
    </source>
</reference>
<reference evidence="3" key="1">
    <citation type="submission" date="2020-10" db="EMBL/GenBank/DDBJ databases">
        <authorList>
            <person name="Gilroy R."/>
        </authorList>
    </citation>
    <scope>NUCLEOTIDE SEQUENCE</scope>
    <source>
        <strain evidence="3">CHK147-3167</strain>
    </source>
</reference>
<keyword evidence="1" id="KW-0472">Membrane</keyword>
<dbReference type="InterPro" id="IPR050400">
    <property type="entry name" value="Bact_Cytoskel_RodZ"/>
</dbReference>
<gene>
    <name evidence="3" type="ORF">IAB27_06175</name>
</gene>
<dbReference type="CDD" id="cd00093">
    <property type="entry name" value="HTH_XRE"/>
    <property type="match status" value="1"/>
</dbReference>
<evidence type="ECO:0000259" key="2">
    <source>
        <dbReference type="PROSITE" id="PS50943"/>
    </source>
</evidence>
<dbReference type="SUPFAM" id="SSF47413">
    <property type="entry name" value="lambda repressor-like DNA-binding domains"/>
    <property type="match status" value="1"/>
</dbReference>
<comment type="caution">
    <text evidence="3">The sequence shown here is derived from an EMBL/GenBank/DDBJ whole genome shotgun (WGS) entry which is preliminary data.</text>
</comment>